<evidence type="ECO:0000256" key="1">
    <source>
        <dbReference type="PROSITE-ProRule" id="PRU00175"/>
    </source>
</evidence>
<dbReference type="Gene3D" id="3.30.40.10">
    <property type="entry name" value="Zinc/RING finger domain, C3HC4 (zinc finger)"/>
    <property type="match status" value="1"/>
</dbReference>
<keyword evidence="2" id="KW-0732">Signal</keyword>
<keyword evidence="1" id="KW-0479">Metal-binding</keyword>
<dbReference type="GO" id="GO:0005737">
    <property type="term" value="C:cytoplasm"/>
    <property type="evidence" value="ECO:0007669"/>
    <property type="project" value="TreeGrafter"/>
</dbReference>
<evidence type="ECO:0000313" key="4">
    <source>
        <dbReference type="EMBL" id="KAG6285482.1"/>
    </source>
</evidence>
<feature type="domain" description="RING-type" evidence="3">
    <location>
        <begin position="151"/>
        <end position="196"/>
    </location>
</feature>
<dbReference type="PANTHER" id="PTHR22765:SF416">
    <property type="entry name" value="E3 UBIQUITIN-PROTEIN LIGASE GODZILLA"/>
    <property type="match status" value="1"/>
</dbReference>
<dbReference type="PANTHER" id="PTHR22765">
    <property type="entry name" value="RING FINGER AND PROTEASE ASSOCIATED DOMAIN-CONTAINING"/>
    <property type="match status" value="1"/>
</dbReference>
<accession>A0A9P7QB43</accession>
<dbReference type="GO" id="GO:0061630">
    <property type="term" value="F:ubiquitin protein ligase activity"/>
    <property type="evidence" value="ECO:0007669"/>
    <property type="project" value="TreeGrafter"/>
</dbReference>
<dbReference type="InterPro" id="IPR051826">
    <property type="entry name" value="E3_ubiquitin-ligase_domain"/>
</dbReference>
<dbReference type="InterPro" id="IPR013083">
    <property type="entry name" value="Znf_RING/FYVE/PHD"/>
</dbReference>
<dbReference type="InterPro" id="IPR001841">
    <property type="entry name" value="Znf_RING"/>
</dbReference>
<protein>
    <recommendedName>
        <fullName evidence="3">RING-type domain-containing protein</fullName>
    </recommendedName>
</protein>
<evidence type="ECO:0000313" key="5">
    <source>
        <dbReference type="Proteomes" id="UP000707071"/>
    </source>
</evidence>
<dbReference type="Proteomes" id="UP000707071">
    <property type="component" value="Unassembled WGS sequence"/>
</dbReference>
<dbReference type="Pfam" id="PF13639">
    <property type="entry name" value="zf-RING_2"/>
    <property type="match status" value="1"/>
</dbReference>
<feature type="signal peptide" evidence="2">
    <location>
        <begin position="1"/>
        <end position="17"/>
    </location>
</feature>
<keyword evidence="1" id="KW-0863">Zinc-finger</keyword>
<dbReference type="PROSITE" id="PS50089">
    <property type="entry name" value="ZF_RING_2"/>
    <property type="match status" value="1"/>
</dbReference>
<reference evidence="4 5" key="1">
    <citation type="journal article" date="2020" name="bioRxiv">
        <title>Whole genome comparisons of ergot fungi reveals the divergence and evolution of species within the genus Claviceps are the result of varying mechanisms driving genome evolution and host range expansion.</title>
        <authorList>
            <person name="Wyka S.A."/>
            <person name="Mondo S.J."/>
            <person name="Liu M."/>
            <person name="Dettman J."/>
            <person name="Nalam V."/>
            <person name="Broders K.D."/>
        </authorList>
    </citation>
    <scope>NUCLEOTIDE SEQUENCE [LARGE SCALE GENOMIC DNA]</scope>
    <source>
        <strain evidence="4 5">Clav52</strain>
    </source>
</reference>
<evidence type="ECO:0000259" key="3">
    <source>
        <dbReference type="PROSITE" id="PS50089"/>
    </source>
</evidence>
<dbReference type="AlphaFoldDB" id="A0A9P7QB43"/>
<gene>
    <name evidence="4" type="ORF">E4U09_007283</name>
</gene>
<keyword evidence="1" id="KW-0862">Zinc</keyword>
<feature type="chain" id="PRO_5040458659" description="RING-type domain-containing protein" evidence="2">
    <location>
        <begin position="18"/>
        <end position="222"/>
    </location>
</feature>
<organism evidence="4 5">
    <name type="scientific">Claviceps aff. purpurea</name>
    <dbReference type="NCBI Taxonomy" id="1967640"/>
    <lineage>
        <taxon>Eukaryota</taxon>
        <taxon>Fungi</taxon>
        <taxon>Dikarya</taxon>
        <taxon>Ascomycota</taxon>
        <taxon>Pezizomycotina</taxon>
        <taxon>Sordariomycetes</taxon>
        <taxon>Hypocreomycetidae</taxon>
        <taxon>Hypocreales</taxon>
        <taxon>Clavicipitaceae</taxon>
        <taxon>Claviceps</taxon>
    </lineage>
</organism>
<keyword evidence="5" id="KW-1185">Reference proteome</keyword>
<comment type="caution">
    <text evidence="4">The sequence shown here is derived from an EMBL/GenBank/DDBJ whole genome shotgun (WGS) entry which is preliminary data.</text>
</comment>
<dbReference type="EMBL" id="SRRH01000723">
    <property type="protein sequence ID" value="KAG6285482.1"/>
    <property type="molecule type" value="Genomic_DNA"/>
</dbReference>
<dbReference type="SUPFAM" id="SSF57850">
    <property type="entry name" value="RING/U-box"/>
    <property type="match status" value="1"/>
</dbReference>
<name>A0A9P7QB43_9HYPO</name>
<dbReference type="GO" id="GO:0006511">
    <property type="term" value="P:ubiquitin-dependent protein catabolic process"/>
    <property type="evidence" value="ECO:0007669"/>
    <property type="project" value="TreeGrafter"/>
</dbReference>
<proteinExistence type="predicted"/>
<dbReference type="GO" id="GO:0008270">
    <property type="term" value="F:zinc ion binding"/>
    <property type="evidence" value="ECO:0007669"/>
    <property type="project" value="UniProtKB-KW"/>
</dbReference>
<evidence type="ECO:0000256" key="2">
    <source>
        <dbReference type="SAM" id="SignalP"/>
    </source>
</evidence>
<sequence>MMLFLLTYSYIVQNTASSNLSQCVSSKYGVLEHNVQLSSSTPSTRRINMASFFSFLDRVSSSSSTTTPHNNPNATPTLPDVANVFRLLQDQMQTLAATAPTEENRSFLLDLVSVLEGDIHDPPSRLEGVEQEFLDGLERVPRKALDSQEDCAICKIPYLEDQYCLVVELPCKGGHRFDLECVGPWLRSKGTCPMCREDVGRKKAVVVPAEDGDEDDMDMLYA</sequence>